<evidence type="ECO:0000256" key="1">
    <source>
        <dbReference type="SAM" id="SignalP"/>
    </source>
</evidence>
<dbReference type="AlphaFoldDB" id="A0AAE1SF58"/>
<sequence length="94" mass="10135">MARPRILLLLLLCLVLSPFSFTRNAYGLRKLGPVAPYPSLSPSEGRVDMGIGDQAPAISHIIRRHHSLDKSMAGGDLILGGFSTALLNVIRISL</sequence>
<accession>A0AAE1SF58</accession>
<feature type="signal peptide" evidence="1">
    <location>
        <begin position="1"/>
        <end position="22"/>
    </location>
</feature>
<comment type="caution">
    <text evidence="2">The sequence shown here is derived from an EMBL/GenBank/DDBJ whole genome shotgun (WGS) entry which is preliminary data.</text>
</comment>
<proteinExistence type="predicted"/>
<dbReference type="EMBL" id="JAVYJV010000006">
    <property type="protein sequence ID" value="KAK4368342.1"/>
    <property type="molecule type" value="Genomic_DNA"/>
</dbReference>
<evidence type="ECO:0000313" key="2">
    <source>
        <dbReference type="EMBL" id="KAK4368342.1"/>
    </source>
</evidence>
<organism evidence="2 3">
    <name type="scientific">Anisodus tanguticus</name>
    <dbReference type="NCBI Taxonomy" id="243964"/>
    <lineage>
        <taxon>Eukaryota</taxon>
        <taxon>Viridiplantae</taxon>
        <taxon>Streptophyta</taxon>
        <taxon>Embryophyta</taxon>
        <taxon>Tracheophyta</taxon>
        <taxon>Spermatophyta</taxon>
        <taxon>Magnoliopsida</taxon>
        <taxon>eudicotyledons</taxon>
        <taxon>Gunneridae</taxon>
        <taxon>Pentapetalae</taxon>
        <taxon>asterids</taxon>
        <taxon>lamiids</taxon>
        <taxon>Solanales</taxon>
        <taxon>Solanaceae</taxon>
        <taxon>Solanoideae</taxon>
        <taxon>Hyoscyameae</taxon>
        <taxon>Anisodus</taxon>
    </lineage>
</organism>
<feature type="chain" id="PRO_5042189813" evidence="1">
    <location>
        <begin position="23"/>
        <end position="94"/>
    </location>
</feature>
<protein>
    <submittedName>
        <fullName evidence="2">Uncharacterized protein</fullName>
    </submittedName>
</protein>
<reference evidence="2" key="1">
    <citation type="submission" date="2023-12" db="EMBL/GenBank/DDBJ databases">
        <title>Genome assembly of Anisodus tanguticus.</title>
        <authorList>
            <person name="Wang Y.-J."/>
        </authorList>
    </citation>
    <scope>NUCLEOTIDE SEQUENCE</scope>
    <source>
        <strain evidence="2">KB-2021</strain>
        <tissue evidence="2">Leaf</tissue>
    </source>
</reference>
<keyword evidence="1" id="KW-0732">Signal</keyword>
<name>A0AAE1SF58_9SOLA</name>
<dbReference type="Proteomes" id="UP001291623">
    <property type="component" value="Unassembled WGS sequence"/>
</dbReference>
<gene>
    <name evidence="2" type="ORF">RND71_012134</name>
</gene>
<keyword evidence="3" id="KW-1185">Reference proteome</keyword>
<evidence type="ECO:0000313" key="3">
    <source>
        <dbReference type="Proteomes" id="UP001291623"/>
    </source>
</evidence>